<protein>
    <submittedName>
        <fullName evidence="1">Uncharacterized protein</fullName>
    </submittedName>
</protein>
<organism evidence="1 2">
    <name type="scientific">Actinoplanes octamycinicus</name>
    <dbReference type="NCBI Taxonomy" id="135948"/>
    <lineage>
        <taxon>Bacteria</taxon>
        <taxon>Bacillati</taxon>
        <taxon>Actinomycetota</taxon>
        <taxon>Actinomycetes</taxon>
        <taxon>Micromonosporales</taxon>
        <taxon>Micromonosporaceae</taxon>
        <taxon>Actinoplanes</taxon>
    </lineage>
</organism>
<reference evidence="1 2" key="1">
    <citation type="submission" date="2020-08" db="EMBL/GenBank/DDBJ databases">
        <title>Sequencing the genomes of 1000 actinobacteria strains.</title>
        <authorList>
            <person name="Klenk H.-P."/>
        </authorList>
    </citation>
    <scope>NUCLEOTIDE SEQUENCE [LARGE SCALE GENOMIC DNA]</scope>
    <source>
        <strain evidence="1 2">DSM 45809</strain>
    </source>
</reference>
<proteinExistence type="predicted"/>
<gene>
    <name evidence="1" type="ORF">BJY16_007413</name>
</gene>
<dbReference type="InterPro" id="IPR046238">
    <property type="entry name" value="DUF6271"/>
</dbReference>
<sequence length="437" mass="48315">MRKICLALPTHRACGPAIQAVAAEAVHAARTFGVHVTMLVLDSSDAATRAAHAAVIATRPAHPSVEILHLDEPRQHRFLAATSRTAGVPKPDLIDTLMLPGAVSYGACTNRAFLIAAALGCESVHRRDSDFAYQRSAGEPVHPIDQELRCLGRPAREVAGAVTEAPLDPAHHDKPVVLAGGSFIGDLSVDIDDIRRRDPRAYYDIVSLWAPENTPEPRLRRLVAESFTGAGTRSFDRDRTRLDLVDPMRVDMCNISFHRIHEQMPLPPMTEAIGSDYFLFHLVRHAQLPGVLHNRDIVNFHTPDRKAMPAFLAYHMRLAKFFLSMRYLHVIYRELERAGDTLLDERHQLRAAPVVDLVRAAVWLDHTPNVRRLDRLDTAYRGLGGRYTAAAAALAARRATLLAEVAQDFEDFALLIEAWPALVQASREAAPDLLGGC</sequence>
<dbReference type="Proteomes" id="UP000546162">
    <property type="component" value="Unassembled WGS sequence"/>
</dbReference>
<dbReference type="RefSeq" id="WP_185044182.1">
    <property type="nucleotide sequence ID" value="NZ_BAABFG010000005.1"/>
</dbReference>
<dbReference type="AlphaFoldDB" id="A0A7W7H527"/>
<accession>A0A7W7H527</accession>
<name>A0A7W7H527_9ACTN</name>
<comment type="caution">
    <text evidence="1">The sequence shown here is derived from an EMBL/GenBank/DDBJ whole genome shotgun (WGS) entry which is preliminary data.</text>
</comment>
<evidence type="ECO:0000313" key="2">
    <source>
        <dbReference type="Proteomes" id="UP000546162"/>
    </source>
</evidence>
<evidence type="ECO:0000313" key="1">
    <source>
        <dbReference type="EMBL" id="MBB4743954.1"/>
    </source>
</evidence>
<keyword evidence="2" id="KW-1185">Reference proteome</keyword>
<dbReference type="EMBL" id="JACHNB010000001">
    <property type="protein sequence ID" value="MBB4743954.1"/>
    <property type="molecule type" value="Genomic_DNA"/>
</dbReference>
<dbReference type="Pfam" id="PF19787">
    <property type="entry name" value="DUF6271"/>
    <property type="match status" value="1"/>
</dbReference>